<dbReference type="Gene3D" id="1.20.140.10">
    <property type="entry name" value="Butyryl-CoA Dehydrogenase, subunit A, domain 3"/>
    <property type="match status" value="1"/>
</dbReference>
<keyword evidence="3 13" id="KW-0813">Transport</keyword>
<comment type="cofactor">
    <cofactor evidence="13">
        <name>heme c</name>
        <dbReference type="ChEBI" id="CHEBI:61717"/>
    </cofactor>
    <text evidence="13">Binds 5 heme c groups covalently per monomer.</text>
</comment>
<evidence type="ECO:0000256" key="11">
    <source>
        <dbReference type="ARBA" id="ARBA00023004"/>
    </source>
</evidence>
<evidence type="ECO:0000256" key="9">
    <source>
        <dbReference type="ARBA" id="ARBA00022982"/>
    </source>
</evidence>
<comment type="subcellular location">
    <subcellularLocation>
        <location evidence="1">Cell envelope</location>
    </subcellularLocation>
    <subcellularLocation>
        <location evidence="13">Periplasm</location>
    </subcellularLocation>
</comment>
<dbReference type="GO" id="GO:0005506">
    <property type="term" value="F:iron ion binding"/>
    <property type="evidence" value="ECO:0007669"/>
    <property type="project" value="UniProtKB-UniRule"/>
</dbReference>
<keyword evidence="4 13" id="KW-0349">Heme</keyword>
<dbReference type="Gene3D" id="1.10.1130.10">
    <property type="entry name" value="Flavocytochrome C3, Chain A"/>
    <property type="match status" value="1"/>
</dbReference>
<name>A0A3S9P3Z2_9BACT</name>
<keyword evidence="8 13" id="KW-0106">Calcium</keyword>
<dbReference type="InterPro" id="IPR017570">
    <property type="entry name" value="Cyt_c_NO2Rdtase_formate-dep"/>
</dbReference>
<dbReference type="OrthoDB" id="9780421at2"/>
<dbReference type="GO" id="GO:0019645">
    <property type="term" value="P:anaerobic electron transport chain"/>
    <property type="evidence" value="ECO:0007669"/>
    <property type="project" value="TreeGrafter"/>
</dbReference>
<dbReference type="EMBL" id="CP034562">
    <property type="protein sequence ID" value="AZQ62921.1"/>
    <property type="molecule type" value="Genomic_DNA"/>
</dbReference>
<feature type="binding site" description="covalent" evidence="13">
    <location>
        <position position="185"/>
    </location>
    <ligand>
        <name>heme c</name>
        <dbReference type="ChEBI" id="CHEBI:61717"/>
        <label>2</label>
    </ligand>
</feature>
<evidence type="ECO:0000256" key="6">
    <source>
        <dbReference type="ARBA" id="ARBA00022729"/>
    </source>
</evidence>
<keyword evidence="14" id="KW-1133">Transmembrane helix</keyword>
<evidence type="ECO:0000256" key="10">
    <source>
        <dbReference type="ARBA" id="ARBA00023002"/>
    </source>
</evidence>
<dbReference type="GO" id="GO:0020037">
    <property type="term" value="F:heme binding"/>
    <property type="evidence" value="ECO:0007669"/>
    <property type="project" value="InterPro"/>
</dbReference>
<dbReference type="GO" id="GO:0042279">
    <property type="term" value="F:nitrite reductase (cytochrome, ammonia-forming) activity"/>
    <property type="evidence" value="ECO:0007669"/>
    <property type="project" value="UniProtKB-UniRule"/>
</dbReference>
<comment type="function">
    <text evidence="13">Catalyzes the reduction of nitrite to ammonia, consuming six electrons in the process.</text>
</comment>
<evidence type="ECO:0000256" key="3">
    <source>
        <dbReference type="ARBA" id="ARBA00022448"/>
    </source>
</evidence>
<dbReference type="GO" id="GO:0042128">
    <property type="term" value="P:nitrate assimilation"/>
    <property type="evidence" value="ECO:0007669"/>
    <property type="project" value="UniProtKB-UniRule"/>
</dbReference>
<evidence type="ECO:0000256" key="12">
    <source>
        <dbReference type="ARBA" id="ARBA00049131"/>
    </source>
</evidence>
<sequence>MSLKKIINDKPAVGWLIFALSMAVVFGLGLLASSITERRLEGEYLNAQKRPIAKLEPRNEVWGENYPREFESYYETKDTTFRSKHGGGAMIDMLEEDPRLVILWAGYGFSKDYNQGRGHAYAIDDIQNSLRTGGPLNENEGPMPATCWTCKSPDVPRLMNELGVEEFYKGKWARHGAEIVNPIGCADCHDEKSMDLKITRPALIEAFEAQGKDISKASHQEMRSLVCAQCHVEYYFDKKLPGKEGTPYLKFPWRDGMTVDDMEKYYDEIDFSDWTHKLSRAPMLKTQHPDYELFTEGIHGQRGVSCADCHMPYKSEGGQKFTDHKLQSPLNNVANSCQVCHRESEGSLIKSVYERQDKIIETRNELEKMLVRAHIEAKTAWDNGATEKQMEPILKAIRHAQWRWDFTAASHGGSFHAPVEMGRIVATGMDRVLDARVRLARLLSKLGVGDVAYPNIQTKALAQKYIGMDLKKLEAEKEKFKEELLPKWIEEAQKREATYDEKFYQSK</sequence>
<comment type="catalytic activity">
    <reaction evidence="12 13">
        <text>6 Fe(III)-[cytochrome c] + NH4(+) + 2 H2O = 6 Fe(II)-[cytochrome c] + nitrite + 8 H(+)</text>
        <dbReference type="Rhea" id="RHEA:13089"/>
        <dbReference type="Rhea" id="RHEA-COMP:10350"/>
        <dbReference type="Rhea" id="RHEA-COMP:14399"/>
        <dbReference type="ChEBI" id="CHEBI:15377"/>
        <dbReference type="ChEBI" id="CHEBI:15378"/>
        <dbReference type="ChEBI" id="CHEBI:16301"/>
        <dbReference type="ChEBI" id="CHEBI:28938"/>
        <dbReference type="ChEBI" id="CHEBI:29033"/>
        <dbReference type="ChEBI" id="CHEBI:29034"/>
        <dbReference type="EC" id="1.7.2.2"/>
    </reaction>
</comment>
<comment type="pathway">
    <text evidence="13">Nitrogen metabolism; nitrate reduction (assimilation).</text>
</comment>
<keyword evidence="10 13" id="KW-0560">Oxidoreductase</keyword>
<evidence type="ECO:0000256" key="1">
    <source>
        <dbReference type="ARBA" id="ARBA00004196"/>
    </source>
</evidence>
<keyword evidence="14" id="KW-0812">Transmembrane</keyword>
<dbReference type="EC" id="1.7.2.2" evidence="13"/>
<feature type="binding site" description="axial binding residue" evidence="13">
    <location>
        <position position="299"/>
    </location>
    <ligand>
        <name>heme c</name>
        <dbReference type="ChEBI" id="CHEBI:61717"/>
        <label>5</label>
    </ligand>
    <ligandPart>
        <name>Fe</name>
        <dbReference type="ChEBI" id="CHEBI:18248"/>
    </ligandPart>
</feature>
<feature type="binding site" description="covalent" evidence="13">
    <location>
        <position position="306"/>
    </location>
    <ligand>
        <name>heme c</name>
        <dbReference type="ChEBI" id="CHEBI:61717"/>
        <label>4</label>
    </ligand>
</feature>
<feature type="binding site" description="axial binding residue" evidence="13">
    <location>
        <position position="119"/>
    </location>
    <ligand>
        <name>heme c</name>
        <dbReference type="ChEBI" id="CHEBI:61717"/>
        <label>3</label>
    </ligand>
    <ligandPart>
        <name>Fe</name>
        <dbReference type="ChEBI" id="CHEBI:18248"/>
    </ligandPart>
</feature>
<dbReference type="GO" id="GO:0030288">
    <property type="term" value="C:outer membrane-bounded periplasmic space"/>
    <property type="evidence" value="ECO:0007669"/>
    <property type="project" value="TreeGrafter"/>
</dbReference>
<keyword evidence="14" id="KW-0472">Membrane</keyword>
<feature type="binding site" evidence="13">
    <location>
        <position position="285"/>
    </location>
    <ligand>
        <name>Ca(2+)</name>
        <dbReference type="ChEBI" id="CHEBI:29108"/>
    </ligand>
</feature>
<evidence type="ECO:0000313" key="16">
    <source>
        <dbReference type="Proteomes" id="UP000267268"/>
    </source>
</evidence>
<feature type="binding site" description="covalent" evidence="13">
    <location>
        <position position="337"/>
    </location>
    <ligand>
        <name>heme c</name>
        <dbReference type="ChEBI" id="CHEBI:61717"/>
        <label>5</label>
    </ligand>
</feature>
<evidence type="ECO:0000256" key="4">
    <source>
        <dbReference type="ARBA" id="ARBA00022617"/>
    </source>
</evidence>
<keyword evidence="16" id="KW-1185">Reference proteome</keyword>
<feature type="binding site" evidence="13">
    <location>
        <position position="287"/>
    </location>
    <ligand>
        <name>Ca(2+)</name>
        <dbReference type="ChEBI" id="CHEBI:29108"/>
    </ligand>
</feature>
<comment type="similarity">
    <text evidence="2 13">Belongs to the cytochrome c-552 family.</text>
</comment>
<dbReference type="CDD" id="cd00548">
    <property type="entry name" value="NrfA-like"/>
    <property type="match status" value="1"/>
</dbReference>
<dbReference type="Proteomes" id="UP000267268">
    <property type="component" value="Chromosome 1"/>
</dbReference>
<evidence type="ECO:0000256" key="13">
    <source>
        <dbReference type="HAMAP-Rule" id="MF_01182"/>
    </source>
</evidence>
<comment type="cofactor">
    <cofactor evidence="13">
        <name>Ca(2+)</name>
        <dbReference type="ChEBI" id="CHEBI:29108"/>
    </cofactor>
    <text evidence="13">Binds 1 Ca(2+) ion per monomer.</text>
</comment>
<protein>
    <recommendedName>
        <fullName evidence="13">Cytochrome c-552</fullName>
        <ecNumber evidence="13">1.7.2.2</ecNumber>
    </recommendedName>
    <alternativeName>
        <fullName evidence="13">Ammonia-forming cytochrome c nitrite reductase</fullName>
        <shortName evidence="13">Cytochrome c nitrite reductase</shortName>
    </alternativeName>
</protein>
<evidence type="ECO:0000256" key="7">
    <source>
        <dbReference type="ARBA" id="ARBA00022764"/>
    </source>
</evidence>
<dbReference type="KEGG" id="fll:EI427_11935"/>
<feature type="binding site" description="axial binding residue" evidence="13">
    <location>
        <position position="324"/>
    </location>
    <ligand>
        <name>heme c</name>
        <dbReference type="ChEBI" id="CHEBI:61717"/>
        <label>2</label>
    </ligand>
    <ligandPart>
        <name>Fe</name>
        <dbReference type="ChEBI" id="CHEBI:18248"/>
    </ligandPart>
</feature>
<accession>A0A3S9P3Z2</accession>
<feature type="binding site" description="covalent" evidence="13">
    <location>
        <position position="147"/>
    </location>
    <ligand>
        <name>heme c</name>
        <dbReference type="ChEBI" id="CHEBI:61717"/>
        <label>1</label>
    </ligand>
</feature>
<feature type="binding site" evidence="13">
    <location>
        <position position="233"/>
    </location>
    <ligand>
        <name>Ca(2+)</name>
        <dbReference type="ChEBI" id="CHEBI:29108"/>
    </ligand>
</feature>
<dbReference type="RefSeq" id="WP_126614904.1">
    <property type="nucleotide sequence ID" value="NZ_CP034562.1"/>
</dbReference>
<dbReference type="InterPro" id="IPR036280">
    <property type="entry name" value="Multihaem_cyt_sf"/>
</dbReference>
<gene>
    <name evidence="13" type="primary">nrfA</name>
    <name evidence="15" type="ORF">EI427_11935</name>
</gene>
<feature type="transmembrane region" description="Helical" evidence="14">
    <location>
        <begin position="12"/>
        <end position="32"/>
    </location>
</feature>
<evidence type="ECO:0000256" key="2">
    <source>
        <dbReference type="ARBA" id="ARBA00009288"/>
    </source>
</evidence>
<evidence type="ECO:0000256" key="14">
    <source>
        <dbReference type="SAM" id="Phobius"/>
    </source>
</evidence>
<feature type="binding site" description="axial binding residue" evidence="13">
    <location>
        <position position="189"/>
    </location>
    <ligand>
        <name>heme c</name>
        <dbReference type="ChEBI" id="CHEBI:61717"/>
        <label>2</label>
    </ligand>
    <ligandPart>
        <name>Fe</name>
        <dbReference type="ChEBI" id="CHEBI:18248"/>
    </ligandPart>
</feature>
<dbReference type="UniPathway" id="UPA00653"/>
<reference evidence="15 16" key="1">
    <citation type="submission" date="2018-12" db="EMBL/GenBank/DDBJ databases">
        <title>Flammeovirga pectinis sp. nov., isolated from the gut of the Korean scallop, Patinopecten yessoensis.</title>
        <authorList>
            <person name="Bae J.-W."/>
            <person name="Jeong Y.-S."/>
            <person name="Kang W."/>
        </authorList>
    </citation>
    <scope>NUCLEOTIDE SEQUENCE [LARGE SCALE GENOMIC DNA]</scope>
    <source>
        <strain evidence="15 16">L12M1</strain>
    </source>
</reference>
<feature type="binding site" description="axial binding residue" evidence="13">
    <location>
        <position position="310"/>
    </location>
    <ligand>
        <name>heme c</name>
        <dbReference type="ChEBI" id="CHEBI:61717"/>
        <label>4</label>
    </ligand>
    <ligandPart>
        <name>Fe</name>
        <dbReference type="ChEBI" id="CHEBI:18248"/>
    </ligandPart>
</feature>
<keyword evidence="6 13" id="KW-0732">Signal</keyword>
<dbReference type="GO" id="GO:0005509">
    <property type="term" value="F:calcium ion binding"/>
    <property type="evidence" value="ECO:0007669"/>
    <property type="project" value="UniProtKB-UniRule"/>
</dbReference>
<feature type="binding site" description="covalent" evidence="13">
    <location>
        <position position="188"/>
    </location>
    <ligand>
        <name>heme c</name>
        <dbReference type="ChEBI" id="CHEBI:61717"/>
        <label>2</label>
    </ligand>
</feature>
<feature type="binding site" description="covalent" evidence="13">
    <location>
        <position position="309"/>
    </location>
    <ligand>
        <name>heme c</name>
        <dbReference type="ChEBI" id="CHEBI:61717"/>
        <label>4</label>
    </ligand>
</feature>
<dbReference type="PANTHER" id="PTHR30633">
    <property type="entry name" value="CYTOCHROME C-552 RESPIRATORY NITRITE REDUCTASE"/>
    <property type="match status" value="1"/>
</dbReference>
<feature type="binding site" description="covalent" evidence="13">
    <location>
        <position position="230"/>
    </location>
    <ligand>
        <name>heme c</name>
        <dbReference type="ChEBI" id="CHEBI:61717"/>
        <label>3</label>
    </ligand>
</feature>
<evidence type="ECO:0000256" key="5">
    <source>
        <dbReference type="ARBA" id="ARBA00022723"/>
    </source>
</evidence>
<dbReference type="PIRSF" id="PIRSF000243">
    <property type="entry name" value="Cyt_c552"/>
    <property type="match status" value="1"/>
</dbReference>
<feature type="binding site" description="axial binding residue" evidence="13">
    <location>
        <position position="231"/>
    </location>
    <ligand>
        <name>heme c</name>
        <dbReference type="ChEBI" id="CHEBI:61717"/>
        <label>3</label>
    </ligand>
    <ligandPart>
        <name>Fe</name>
        <dbReference type="ChEBI" id="CHEBI:18248"/>
    </ligandPart>
</feature>
<keyword evidence="7 13" id="KW-0574">Periplasm</keyword>
<feature type="binding site" evidence="13">
    <location>
        <position position="234"/>
    </location>
    <ligand>
        <name>Ca(2+)</name>
        <dbReference type="ChEBI" id="CHEBI:29108"/>
    </ligand>
</feature>
<dbReference type="HAMAP" id="MF_01182">
    <property type="entry name" value="Cytochrom_C552"/>
    <property type="match status" value="1"/>
</dbReference>
<evidence type="ECO:0000256" key="8">
    <source>
        <dbReference type="ARBA" id="ARBA00022837"/>
    </source>
</evidence>
<feature type="binding site" description="covalent" evidence="13">
    <location>
        <position position="340"/>
    </location>
    <ligand>
        <name>heme c</name>
        <dbReference type="ChEBI" id="CHEBI:61717"/>
        <label>5</label>
    </ligand>
</feature>
<proteinExistence type="inferred from homology"/>
<keyword evidence="9 13" id="KW-0249">Electron transport</keyword>
<dbReference type="NCBIfam" id="NF008339">
    <property type="entry name" value="PRK11125.1"/>
    <property type="match status" value="1"/>
</dbReference>
<dbReference type="PANTHER" id="PTHR30633:SF0">
    <property type="entry name" value="CYTOCHROME C-552"/>
    <property type="match status" value="1"/>
</dbReference>
<feature type="binding site" evidence="13">
    <location>
        <position position="288"/>
    </location>
    <ligand>
        <name>substrate</name>
    </ligand>
</feature>
<dbReference type="InterPro" id="IPR003321">
    <property type="entry name" value="Cyt_c552"/>
</dbReference>
<organism evidence="15 16">
    <name type="scientific">Flammeovirga pectinis</name>
    <dbReference type="NCBI Taxonomy" id="2494373"/>
    <lineage>
        <taxon>Bacteria</taxon>
        <taxon>Pseudomonadati</taxon>
        <taxon>Bacteroidota</taxon>
        <taxon>Cytophagia</taxon>
        <taxon>Cytophagales</taxon>
        <taxon>Flammeovirgaceae</taxon>
        <taxon>Flammeovirga</taxon>
    </lineage>
</organism>
<evidence type="ECO:0000313" key="15">
    <source>
        <dbReference type="EMBL" id="AZQ62921.1"/>
    </source>
</evidence>
<dbReference type="AlphaFoldDB" id="A0A3S9P3Z2"/>
<keyword evidence="11 13" id="KW-0408">Iron</keyword>
<keyword evidence="5 13" id="KW-0479">Metal-binding</keyword>
<feature type="binding site" description="covalent" evidence="13">
    <location>
        <position position="150"/>
    </location>
    <ligand>
        <name>heme c</name>
        <dbReference type="ChEBI" id="CHEBI:61717"/>
        <label>1</label>
    </ligand>
</feature>
<feature type="binding site" description="axial binding residue" evidence="13">
    <location>
        <position position="151"/>
    </location>
    <ligand>
        <name>heme c</name>
        <dbReference type="ChEBI" id="CHEBI:61717"/>
        <label>1</label>
    </ligand>
    <ligandPart>
        <name>Fe</name>
        <dbReference type="ChEBI" id="CHEBI:18248"/>
    </ligandPart>
</feature>
<dbReference type="Pfam" id="PF02335">
    <property type="entry name" value="Cytochrom_C552"/>
    <property type="match status" value="1"/>
</dbReference>
<dbReference type="SUPFAM" id="SSF48695">
    <property type="entry name" value="Multiheme cytochromes"/>
    <property type="match status" value="1"/>
</dbReference>
<feature type="binding site" description="axial binding residue" evidence="13">
    <location>
        <position position="341"/>
    </location>
    <ligand>
        <name>heme c</name>
        <dbReference type="ChEBI" id="CHEBI:61717"/>
        <label>5</label>
    </ligand>
    <ligandPart>
        <name>Fe</name>
        <dbReference type="ChEBI" id="CHEBI:18248"/>
    </ligandPart>
</feature>
<feature type="binding site" description="covalent" evidence="13">
    <location>
        <position position="227"/>
    </location>
    <ligand>
        <name>heme c</name>
        <dbReference type="ChEBI" id="CHEBI:61717"/>
        <label>3</label>
    </ligand>
</feature>
<feature type="binding site" description="axial binding residue" evidence="13">
    <location>
        <position position="416"/>
    </location>
    <ligand>
        <name>heme c</name>
        <dbReference type="ChEBI" id="CHEBI:61717"/>
        <label>4</label>
    </ligand>
    <ligandPart>
        <name>Fe</name>
        <dbReference type="ChEBI" id="CHEBI:18248"/>
    </ligandPart>
</feature>
<feature type="binding site" evidence="13">
    <location>
        <position position="234"/>
    </location>
    <ligand>
        <name>substrate</name>
    </ligand>
</feature>